<dbReference type="Proteomes" id="UP000637980">
    <property type="component" value="Unassembled WGS sequence"/>
</dbReference>
<dbReference type="InterPro" id="IPR013762">
    <property type="entry name" value="Integrase-like_cat_sf"/>
</dbReference>
<dbReference type="PROSITE" id="PS51898">
    <property type="entry name" value="TYR_RECOMBINASE"/>
    <property type="match status" value="1"/>
</dbReference>
<accession>A0ABQ3ERU7</accession>
<name>A0ABQ3ERU7_9HYPH</name>
<dbReference type="EMBL" id="BMXE01000010">
    <property type="protein sequence ID" value="GHB47536.1"/>
    <property type="molecule type" value="Genomic_DNA"/>
</dbReference>
<dbReference type="InterPro" id="IPR011010">
    <property type="entry name" value="DNA_brk_join_enz"/>
</dbReference>
<protein>
    <submittedName>
        <fullName evidence="3">Integrase</fullName>
    </submittedName>
</protein>
<evidence type="ECO:0000256" key="1">
    <source>
        <dbReference type="ARBA" id="ARBA00023172"/>
    </source>
</evidence>
<dbReference type="InterPro" id="IPR046668">
    <property type="entry name" value="DUF6538"/>
</dbReference>
<comment type="caution">
    <text evidence="3">The sequence shown here is derived from an EMBL/GenBank/DDBJ whole genome shotgun (WGS) entry which is preliminary data.</text>
</comment>
<keyword evidence="4" id="KW-1185">Reference proteome</keyword>
<sequence length="432" mass="49396">MGYTLSRGIYYFVRRVPKRYASVEPRSRIQISLKTKSPDVAEKKSLLVDERLVAYWETLLADKGESAQEHYDAALNFAAAHGFAYLSLDDVVAAPLGDLLDRVDVIPEREVRKKESAAIAGVFGTSKPAKKLSKVYEEYIELTPDLRVGMSDDQIRKWKSPKLKAVSNFIAVVGDKDIRELSRDDGLELRQWWMDRILDEGKKPGTANKDFTHLSKVFSTWCDLKGESLNNPFLRLRLKDDSVQDERPPFSRNWIKTKLLAPNAFGATNEEAVLILKTLINTGLRPSEVIGAKLEHFKTTHNIPHISIEEYRAERQMRKLKTKWSAREIPLVGVSLEAARRLVALGGVKKYYLKSDQWSALINKALDERKLRETDHHTAYSLRHSFEDSLLEAGVDHRLRVELMGHSYERPKYGEGGSLQLKREQIEKIAFY</sequence>
<proteinExistence type="predicted"/>
<feature type="domain" description="Tyr recombinase" evidence="2">
    <location>
        <begin position="245"/>
        <end position="427"/>
    </location>
</feature>
<dbReference type="Pfam" id="PF20172">
    <property type="entry name" value="DUF6538"/>
    <property type="match status" value="1"/>
</dbReference>
<gene>
    <name evidence="3" type="ORF">GCM10007094_41030</name>
</gene>
<evidence type="ECO:0000313" key="3">
    <source>
        <dbReference type="EMBL" id="GHB47536.1"/>
    </source>
</evidence>
<organism evidence="3 4">
    <name type="scientific">Pseudovibrio japonicus</name>
    <dbReference type="NCBI Taxonomy" id="366534"/>
    <lineage>
        <taxon>Bacteria</taxon>
        <taxon>Pseudomonadati</taxon>
        <taxon>Pseudomonadota</taxon>
        <taxon>Alphaproteobacteria</taxon>
        <taxon>Hyphomicrobiales</taxon>
        <taxon>Stappiaceae</taxon>
        <taxon>Pseudovibrio</taxon>
    </lineage>
</organism>
<reference evidence="4" key="1">
    <citation type="journal article" date="2019" name="Int. J. Syst. Evol. Microbiol.">
        <title>The Global Catalogue of Microorganisms (GCM) 10K type strain sequencing project: providing services to taxonomists for standard genome sequencing and annotation.</title>
        <authorList>
            <consortium name="The Broad Institute Genomics Platform"/>
            <consortium name="The Broad Institute Genome Sequencing Center for Infectious Disease"/>
            <person name="Wu L."/>
            <person name="Ma J."/>
        </authorList>
    </citation>
    <scope>NUCLEOTIDE SEQUENCE [LARGE SCALE GENOMIC DNA]</scope>
    <source>
        <strain evidence="4">KCTC 12861</strain>
    </source>
</reference>
<dbReference type="SUPFAM" id="SSF56349">
    <property type="entry name" value="DNA breaking-rejoining enzymes"/>
    <property type="match status" value="1"/>
</dbReference>
<dbReference type="RefSeq" id="WP_189438680.1">
    <property type="nucleotide sequence ID" value="NZ_BMXE01000010.1"/>
</dbReference>
<dbReference type="Pfam" id="PF00589">
    <property type="entry name" value="Phage_integrase"/>
    <property type="match status" value="1"/>
</dbReference>
<dbReference type="Gene3D" id="1.10.443.10">
    <property type="entry name" value="Intergrase catalytic core"/>
    <property type="match status" value="1"/>
</dbReference>
<evidence type="ECO:0000313" key="4">
    <source>
        <dbReference type="Proteomes" id="UP000637980"/>
    </source>
</evidence>
<dbReference type="InterPro" id="IPR002104">
    <property type="entry name" value="Integrase_catalytic"/>
</dbReference>
<evidence type="ECO:0000259" key="2">
    <source>
        <dbReference type="PROSITE" id="PS51898"/>
    </source>
</evidence>
<keyword evidence="1" id="KW-0233">DNA recombination</keyword>